<protein>
    <submittedName>
        <fullName evidence="2">Portal protein</fullName>
    </submittedName>
</protein>
<keyword evidence="3" id="KW-1185">Reference proteome</keyword>
<evidence type="ECO:0000313" key="2">
    <source>
        <dbReference type="EMBL" id="UVK59023.1"/>
    </source>
</evidence>
<gene>
    <name evidence="2" type="primary">3</name>
    <name evidence="2" type="ORF">SEA_CEN1621_3</name>
</gene>
<dbReference type="Pfam" id="PF05133">
    <property type="entry name" value="SPP1_portal"/>
    <property type="match status" value="1"/>
</dbReference>
<evidence type="ECO:0000313" key="3">
    <source>
        <dbReference type="Proteomes" id="UP001058660"/>
    </source>
</evidence>
<name>A0A9E7QAB3_9CAUD</name>
<accession>A0A9E7QAB3</accession>
<dbReference type="Proteomes" id="UP001058660">
    <property type="component" value="Segment"/>
</dbReference>
<feature type="region of interest" description="Disordered" evidence="1">
    <location>
        <begin position="442"/>
        <end position="462"/>
    </location>
</feature>
<reference evidence="2" key="1">
    <citation type="submission" date="2022-07" db="EMBL/GenBank/DDBJ databases">
        <authorList>
            <person name="Torres-Arroyo K.M."/>
            <person name="Cardona-Perez A.V."/>
            <person name="Cruz-Vazquez C.O."/>
            <person name="Davila-Rivera B.E."/>
            <person name="Flores-Rivera E.M."/>
            <person name="Morales-Rodriguez J."/>
            <person name="Ramirez-Renta G.M."/>
            <person name="Ramos-Rodriguez C.M."/>
            <person name="Rodriguez-Rivera J.M."/>
            <person name="Toledo-Marrero N."/>
            <person name="Velazquez-Nunez L.D."/>
            <person name="Velez-Alicea A.S."/>
            <person name="Vazquez E."/>
            <person name="Balish M.F."/>
            <person name="Garlena R.A."/>
            <person name="Russell D.A."/>
            <person name="Jacobs-Sera D."/>
            <person name="Hatfull G.F."/>
        </authorList>
    </citation>
    <scope>NUCLEOTIDE SEQUENCE</scope>
</reference>
<feature type="compositionally biased region" description="Pro residues" evidence="1">
    <location>
        <begin position="451"/>
        <end position="462"/>
    </location>
</feature>
<organism evidence="2 3">
    <name type="scientific">Microbacterium phage Cen1621</name>
    <dbReference type="NCBI Taxonomy" id="2965191"/>
    <lineage>
        <taxon>Viruses</taxon>
        <taxon>Duplodnaviria</taxon>
        <taxon>Heunggongvirae</taxon>
        <taxon>Uroviricota</taxon>
        <taxon>Caudoviricetes</taxon>
        <taxon>Casidaviridae</taxon>
        <taxon>Cenunavirus</taxon>
        <taxon>Cenunavirus Cen1621</taxon>
    </lineage>
</organism>
<proteinExistence type="predicted"/>
<evidence type="ECO:0000256" key="1">
    <source>
        <dbReference type="SAM" id="MobiDB-lite"/>
    </source>
</evidence>
<dbReference type="EMBL" id="ON970568">
    <property type="protein sequence ID" value="UVK59023.1"/>
    <property type="molecule type" value="Genomic_DNA"/>
</dbReference>
<sequence>MDITPKLAGELDDKLAHDLKPDKRLGLPKRYLAGDHDLAYMPTKAKPEYRQIAERSIDNWLPLIPDEFTKGLAVDGFRAPRASDNVEAWRYWQDNGLDARQTIAHRGAFEYGTSYVLVLPGVDKSRPQIKPLSPLRSAAWYADDDDDYPELGLIRLDTFREGQQKRQRVAILDDTRVVYYSRPVEGGDMRYERTLLHGLGVTPLVRFRDRLDGEALGLVRPFKRHQDRINAIAFNIAMAMQYATFRQRWATGLAIPEDDDGNPVEPFNAAIDRLWISDDPNARFGDFAQTDIRGMQDEYKAAVASLAAAAQISPAILTGDLVNVSADALLAIRTGTNRKLDEYKLLFGESWELVLRLAAAAAGATPPPTDAETMWRDTSGDSFAAKVDGLGKLAQMLAVPQEALWEEVPGMTDSKLQRWRELAKPDALDSLTAEIMRQGAAAEATLGAAQPPAPAPTEPLQA</sequence>
<dbReference type="InterPro" id="IPR021145">
    <property type="entry name" value="Portal_protein_SPP1_Gp6-like"/>
</dbReference>